<dbReference type="SUPFAM" id="SSF51679">
    <property type="entry name" value="Bacterial luciferase-like"/>
    <property type="match status" value="1"/>
</dbReference>
<evidence type="ECO:0000313" key="5">
    <source>
        <dbReference type="Proteomes" id="UP000541058"/>
    </source>
</evidence>
<feature type="domain" description="Luciferase-like" evidence="3">
    <location>
        <begin position="13"/>
        <end position="314"/>
    </location>
</feature>
<dbReference type="PANTHER" id="PTHR30137:SF8">
    <property type="entry name" value="BLR5498 PROTEIN"/>
    <property type="match status" value="1"/>
</dbReference>
<name>A0A7X8GZD5_9LACT</name>
<reference evidence="4 5" key="1">
    <citation type="journal article" date="2020" name="Biotechnol. Biofuels">
        <title>New insights from the biogas microbiome by comprehensive genome-resolved metagenomics of nearly 1600 species originating from multiple anaerobic digesters.</title>
        <authorList>
            <person name="Campanaro S."/>
            <person name="Treu L."/>
            <person name="Rodriguez-R L.M."/>
            <person name="Kovalovszki A."/>
            <person name="Ziels R.M."/>
            <person name="Maus I."/>
            <person name="Zhu X."/>
            <person name="Kougias P.G."/>
            <person name="Basile A."/>
            <person name="Luo G."/>
            <person name="Schluter A."/>
            <person name="Konstantinidis K.T."/>
            <person name="Angelidaki I."/>
        </authorList>
    </citation>
    <scope>NUCLEOTIDE SEQUENCE [LARGE SCALE GENOMIC DNA]</scope>
    <source>
        <strain evidence="4">AS23ysBPME_34</strain>
    </source>
</reference>
<comment type="caution">
    <text evidence="4">The sequence shown here is derived from an EMBL/GenBank/DDBJ whole genome shotgun (WGS) entry which is preliminary data.</text>
</comment>
<dbReference type="InterPro" id="IPR011251">
    <property type="entry name" value="Luciferase-like_dom"/>
</dbReference>
<dbReference type="InterPro" id="IPR036661">
    <property type="entry name" value="Luciferase-like_sf"/>
</dbReference>
<accession>A0A7X8GZD5</accession>
<dbReference type="GO" id="GO:0005829">
    <property type="term" value="C:cytosol"/>
    <property type="evidence" value="ECO:0007669"/>
    <property type="project" value="TreeGrafter"/>
</dbReference>
<dbReference type="Gene3D" id="3.20.20.30">
    <property type="entry name" value="Luciferase-like domain"/>
    <property type="match status" value="1"/>
</dbReference>
<dbReference type="GO" id="GO:0016705">
    <property type="term" value="F:oxidoreductase activity, acting on paired donors, with incorporation or reduction of molecular oxygen"/>
    <property type="evidence" value="ECO:0007669"/>
    <property type="project" value="InterPro"/>
</dbReference>
<dbReference type="Proteomes" id="UP000541058">
    <property type="component" value="Unassembled WGS sequence"/>
</dbReference>
<protein>
    <submittedName>
        <fullName evidence="4">LLM class flavin-dependent oxidoreductase</fullName>
    </submittedName>
</protein>
<dbReference type="AlphaFoldDB" id="A0A7X8GZD5"/>
<keyword evidence="2" id="KW-0503">Monooxygenase</keyword>
<dbReference type="CDD" id="cd00347">
    <property type="entry name" value="Flavin_utilizing_monoxygenases"/>
    <property type="match status" value="1"/>
</dbReference>
<dbReference type="PANTHER" id="PTHR30137">
    <property type="entry name" value="LUCIFERASE-LIKE MONOOXYGENASE"/>
    <property type="match status" value="1"/>
</dbReference>
<evidence type="ECO:0000259" key="3">
    <source>
        <dbReference type="Pfam" id="PF00296"/>
    </source>
</evidence>
<dbReference type="EMBL" id="JAAYSM010000032">
    <property type="protein sequence ID" value="NLJ17457.1"/>
    <property type="molecule type" value="Genomic_DNA"/>
</dbReference>
<dbReference type="Pfam" id="PF00296">
    <property type="entry name" value="Bac_luciferase"/>
    <property type="match status" value="1"/>
</dbReference>
<evidence type="ECO:0000313" key="4">
    <source>
        <dbReference type="EMBL" id="NLJ17457.1"/>
    </source>
</evidence>
<organism evidence="4 5">
    <name type="scientific">Globicatella sulfidifaciens</name>
    <dbReference type="NCBI Taxonomy" id="136093"/>
    <lineage>
        <taxon>Bacteria</taxon>
        <taxon>Bacillati</taxon>
        <taxon>Bacillota</taxon>
        <taxon>Bacilli</taxon>
        <taxon>Lactobacillales</taxon>
        <taxon>Aerococcaceae</taxon>
        <taxon>Globicatella</taxon>
    </lineage>
</organism>
<proteinExistence type="predicted"/>
<evidence type="ECO:0000256" key="1">
    <source>
        <dbReference type="ARBA" id="ARBA00023002"/>
    </source>
</evidence>
<dbReference type="GO" id="GO:0004497">
    <property type="term" value="F:monooxygenase activity"/>
    <property type="evidence" value="ECO:0007669"/>
    <property type="project" value="UniProtKB-KW"/>
</dbReference>
<evidence type="ECO:0000256" key="2">
    <source>
        <dbReference type="ARBA" id="ARBA00023033"/>
    </source>
</evidence>
<gene>
    <name evidence="4" type="ORF">GX355_01195</name>
</gene>
<keyword evidence="1" id="KW-0560">Oxidoreductase</keyword>
<sequence length="351" mass="39385">MLRRDYVSTGLELGLYTLGEHVVNPHTKQLITPQERIKNIIEMAQLAEQAGFDIFQVGESHQRNFISQAHLIILSAIAQSTKTIRLASGATIIGVADPVRVYEAASTIDLLSDGRMELVCGRSARTGLYETLGFELADYEALFNEKFELLKLINQREIVNWTGEHRAPLNNVPVLPRALQKQGLPIWRAVGGSLESAKQAGQAGDPIYVSHFSGDLKHYQLLIDQYRQSLNHEGFEPSQYPLAVASYLFVRPDTSQAIDDYYPFVNEGSITVNEQGIERNQFEKAKNLDSVINVGSPELVVEKLIKQYEELGMTRYIGQIDFGGMPFEEVKRTITLLGEKVLPEVKKYTTK</sequence>
<dbReference type="InterPro" id="IPR050766">
    <property type="entry name" value="Bact_Lucif_Oxidored"/>
</dbReference>